<accession>A0A7T8KFL5</accession>
<dbReference type="Proteomes" id="UP000595437">
    <property type="component" value="Chromosome 5"/>
</dbReference>
<sequence>KQAEADENPSAAVLNYHGLQHAALTSFLITMSHFLLYVPTMLVIGLHGWFLHPIGILLCDMVVYS</sequence>
<gene>
    <name evidence="2" type="ORF">FKW44_008015</name>
</gene>
<keyword evidence="1" id="KW-0812">Transmembrane</keyword>
<evidence type="ECO:0000256" key="1">
    <source>
        <dbReference type="SAM" id="Phobius"/>
    </source>
</evidence>
<evidence type="ECO:0000313" key="2">
    <source>
        <dbReference type="EMBL" id="QQP54991.1"/>
    </source>
</evidence>
<reference evidence="3" key="1">
    <citation type="submission" date="2021-01" db="EMBL/GenBank/DDBJ databases">
        <title>Caligus Genome Assembly.</title>
        <authorList>
            <person name="Gallardo-Escarate C."/>
        </authorList>
    </citation>
    <scope>NUCLEOTIDE SEQUENCE [LARGE SCALE GENOMIC DNA]</scope>
</reference>
<feature type="transmembrane region" description="Helical" evidence="1">
    <location>
        <begin position="34"/>
        <end position="59"/>
    </location>
</feature>
<protein>
    <submittedName>
        <fullName evidence="2">Uncharacterized protein</fullName>
    </submittedName>
</protein>
<keyword evidence="1" id="KW-1133">Transmembrane helix</keyword>
<evidence type="ECO:0000313" key="3">
    <source>
        <dbReference type="Proteomes" id="UP000595437"/>
    </source>
</evidence>
<dbReference type="OrthoDB" id="6358947at2759"/>
<keyword evidence="1" id="KW-0472">Membrane</keyword>
<dbReference type="EMBL" id="CP045894">
    <property type="protein sequence ID" value="QQP54991.1"/>
    <property type="molecule type" value="Genomic_DNA"/>
</dbReference>
<proteinExistence type="predicted"/>
<organism evidence="2 3">
    <name type="scientific">Caligus rogercresseyi</name>
    <name type="common">Sea louse</name>
    <dbReference type="NCBI Taxonomy" id="217165"/>
    <lineage>
        <taxon>Eukaryota</taxon>
        <taxon>Metazoa</taxon>
        <taxon>Ecdysozoa</taxon>
        <taxon>Arthropoda</taxon>
        <taxon>Crustacea</taxon>
        <taxon>Multicrustacea</taxon>
        <taxon>Hexanauplia</taxon>
        <taxon>Copepoda</taxon>
        <taxon>Siphonostomatoida</taxon>
        <taxon>Caligidae</taxon>
        <taxon>Caligus</taxon>
    </lineage>
</organism>
<dbReference type="AlphaFoldDB" id="A0A7T8KFL5"/>
<name>A0A7T8KFL5_CALRO</name>
<keyword evidence="3" id="KW-1185">Reference proteome</keyword>
<feature type="non-terminal residue" evidence="2">
    <location>
        <position position="65"/>
    </location>
</feature>
<feature type="non-terminal residue" evidence="2">
    <location>
        <position position="1"/>
    </location>
</feature>